<keyword evidence="10 13" id="KW-0472">Membrane</keyword>
<evidence type="ECO:0000256" key="7">
    <source>
        <dbReference type="ARBA" id="ARBA00022692"/>
    </source>
</evidence>
<comment type="pathway">
    <text evidence="2">Protein modification; protein glycosylation.</text>
</comment>
<dbReference type="EC" id="2.4.1.267" evidence="4"/>
<evidence type="ECO:0000256" key="13">
    <source>
        <dbReference type="SAM" id="Phobius"/>
    </source>
</evidence>
<dbReference type="Pfam" id="PF01722">
    <property type="entry name" value="BolA"/>
    <property type="match status" value="1"/>
</dbReference>
<dbReference type="GO" id="GO:0005789">
    <property type="term" value="C:endoplasmic reticulum membrane"/>
    <property type="evidence" value="ECO:0007669"/>
    <property type="project" value="UniProtKB-SubCell"/>
</dbReference>
<comment type="subcellular location">
    <subcellularLocation>
        <location evidence="1">Endoplasmic reticulum membrane</location>
        <topology evidence="1">Multi-pass membrane protein</topology>
    </subcellularLocation>
</comment>
<sequence>MSSYTEDYLKEKLTEKLQAVHVFRKVNLFQKRGITMENLVIYIFLIGIGKFLRASISLYPHSGQNAPPMFGDYEAQRHWQEITVNLKLRNWYRNTTKNDLNYWGLDYPPLTAYHSYAMGMIAKTMDTSFIALFQSRGIATDNHKLFMRTSVLVADLLIYIPSLIVVCVAFFKEFNRSKKPRTVLSFVHMILCIAYPGQILIDNGHFQYNNVSLGFAALAVACILKSKNVLASLLFSLALNYKQMELYHALPFFFYLLGNSFRDKDDKFNFTSGVLNLIKIGSTVIVTFGLIWSPWLRLGYKDTMQVLSRLFPIYRGVFEDKVSNVWCIVNVFYKIKTHFTNEQMALICLTCTVAAVIPISLHLLFNPKKKVFLYALLNTSLIFFLFSFQVHEKSILLATLPAMILFPLEPFACYWFLQIATFSMFPLLLKDGLLVAYFALQLIYFLGTKLVIGLVSEDKDFIRIDVFNISQIIDLNETKSTNSKLKRTFFYLSIYFALVLIMLQLFAEPPKNLPFLYPLLISAYSCVHFLMFLEVVDQSDGCGGKFAAVIVSPEFQGKSLLQRHRLVNSALSEELKTIHAFSQKTFTPEQWEAEKAK</sequence>
<feature type="transmembrane region" description="Helical" evidence="13">
    <location>
        <begin position="513"/>
        <end position="536"/>
    </location>
</feature>
<dbReference type="InterPro" id="IPR004856">
    <property type="entry name" value="Glyco_trans_ALG6/ALG8"/>
</dbReference>
<feature type="transmembrane region" description="Helical" evidence="13">
    <location>
        <begin position="39"/>
        <end position="59"/>
    </location>
</feature>
<proteinExistence type="inferred from homology"/>
<dbReference type="InterPro" id="IPR036065">
    <property type="entry name" value="BolA-like_sf"/>
</dbReference>
<gene>
    <name evidence="14" type="primary">CSON009353</name>
</gene>
<dbReference type="SUPFAM" id="SSF82657">
    <property type="entry name" value="BolA-like"/>
    <property type="match status" value="1"/>
</dbReference>
<dbReference type="Pfam" id="PF03155">
    <property type="entry name" value="Alg6_Alg8"/>
    <property type="match status" value="1"/>
</dbReference>
<reference evidence="14" key="1">
    <citation type="submission" date="2018-07" db="EMBL/GenBank/DDBJ databases">
        <authorList>
            <person name="Quirk P.G."/>
            <person name="Krulwich T.A."/>
        </authorList>
    </citation>
    <scope>NUCLEOTIDE SEQUENCE</scope>
</reference>
<accession>A0A336LPP7</accession>
<feature type="transmembrane region" description="Helical" evidence="13">
    <location>
        <begin position="395"/>
        <end position="417"/>
    </location>
</feature>
<keyword evidence="9 13" id="KW-1133">Transmembrane helix</keyword>
<dbReference type="EMBL" id="UFQT01000036">
    <property type="protein sequence ID" value="SSX18357.1"/>
    <property type="molecule type" value="Genomic_DNA"/>
</dbReference>
<feature type="transmembrane region" description="Helical" evidence="13">
    <location>
        <begin position="246"/>
        <end position="262"/>
    </location>
</feature>
<organism evidence="14">
    <name type="scientific">Culicoides sonorensis</name>
    <name type="common">Biting midge</name>
    <dbReference type="NCBI Taxonomy" id="179676"/>
    <lineage>
        <taxon>Eukaryota</taxon>
        <taxon>Metazoa</taxon>
        <taxon>Ecdysozoa</taxon>
        <taxon>Arthropoda</taxon>
        <taxon>Hexapoda</taxon>
        <taxon>Insecta</taxon>
        <taxon>Pterygota</taxon>
        <taxon>Neoptera</taxon>
        <taxon>Endopterygota</taxon>
        <taxon>Diptera</taxon>
        <taxon>Nematocera</taxon>
        <taxon>Chironomoidea</taxon>
        <taxon>Ceratopogonidae</taxon>
        <taxon>Ceratopogoninae</taxon>
        <taxon>Culicoides</taxon>
        <taxon>Monoculicoides</taxon>
    </lineage>
</organism>
<evidence type="ECO:0000256" key="2">
    <source>
        <dbReference type="ARBA" id="ARBA00004922"/>
    </source>
</evidence>
<evidence type="ECO:0000256" key="5">
    <source>
        <dbReference type="ARBA" id="ARBA00022676"/>
    </source>
</evidence>
<dbReference type="OMA" id="RVYMRAT"/>
<feature type="transmembrane region" description="Helical" evidence="13">
    <location>
        <begin position="437"/>
        <end position="455"/>
    </location>
</feature>
<keyword evidence="8" id="KW-0256">Endoplasmic reticulum</keyword>
<evidence type="ECO:0000256" key="4">
    <source>
        <dbReference type="ARBA" id="ARBA00011937"/>
    </source>
</evidence>
<evidence type="ECO:0000256" key="9">
    <source>
        <dbReference type="ARBA" id="ARBA00022989"/>
    </source>
</evidence>
<dbReference type="AlphaFoldDB" id="A0A336LPP7"/>
<evidence type="ECO:0000256" key="11">
    <source>
        <dbReference type="ARBA" id="ARBA00032921"/>
    </source>
</evidence>
<dbReference type="InterPro" id="IPR002634">
    <property type="entry name" value="BolA"/>
</dbReference>
<protein>
    <recommendedName>
        <fullName evidence="4">dolichyl-P-Glc:Man9GlcNAc2-PP-dolichol alpha-1,3-glucosyltransferase</fullName>
        <ecNumber evidence="4">2.4.1.267</ecNumber>
    </recommendedName>
    <alternativeName>
        <fullName evidence="12">Asparagine-linked glycosylation protein 6 homolog</fullName>
    </alternativeName>
    <alternativeName>
        <fullName evidence="11">Dol-P-Glc:Man(9)GlcNAc(2)-PP-Dol alpha-1,3-glucosyltransferase</fullName>
    </alternativeName>
</protein>
<feature type="transmembrane region" description="Helical" evidence="13">
    <location>
        <begin position="151"/>
        <end position="171"/>
    </location>
</feature>
<feature type="transmembrane region" description="Helical" evidence="13">
    <location>
        <begin position="213"/>
        <end position="239"/>
    </location>
</feature>
<evidence type="ECO:0000256" key="1">
    <source>
        <dbReference type="ARBA" id="ARBA00004477"/>
    </source>
</evidence>
<dbReference type="VEuPathDB" id="VectorBase:CSON009353"/>
<feature type="transmembrane region" description="Helical" evidence="13">
    <location>
        <begin position="274"/>
        <end position="295"/>
    </location>
</feature>
<evidence type="ECO:0000313" key="14">
    <source>
        <dbReference type="EMBL" id="SSX18357.1"/>
    </source>
</evidence>
<comment type="similarity">
    <text evidence="3">Belongs to the ALG6/ALG8 glucosyltransferase family.</text>
</comment>
<keyword evidence="5" id="KW-0328">Glycosyltransferase</keyword>
<name>A0A336LPP7_CULSO</name>
<keyword evidence="6" id="KW-0808">Transferase</keyword>
<dbReference type="PANTHER" id="PTHR12413:SF1">
    <property type="entry name" value="DOLICHYL PYROPHOSPHATE MAN9GLCNAC2 ALPHA-1,3-GLUCOSYLTRANSFERASE"/>
    <property type="match status" value="1"/>
</dbReference>
<evidence type="ECO:0000256" key="3">
    <source>
        <dbReference type="ARBA" id="ARBA00008715"/>
    </source>
</evidence>
<evidence type="ECO:0000256" key="6">
    <source>
        <dbReference type="ARBA" id="ARBA00022679"/>
    </source>
</evidence>
<dbReference type="Gene3D" id="3.10.20.90">
    <property type="entry name" value="Phosphatidylinositol 3-kinase Catalytic Subunit, Chain A, domain 1"/>
    <property type="match status" value="1"/>
</dbReference>
<feature type="transmembrane region" description="Helical" evidence="13">
    <location>
        <begin position="489"/>
        <end position="507"/>
    </location>
</feature>
<keyword evidence="7 13" id="KW-0812">Transmembrane</keyword>
<evidence type="ECO:0000256" key="8">
    <source>
        <dbReference type="ARBA" id="ARBA00022824"/>
    </source>
</evidence>
<feature type="transmembrane region" description="Helical" evidence="13">
    <location>
        <begin position="183"/>
        <end position="201"/>
    </location>
</feature>
<feature type="transmembrane region" description="Helical" evidence="13">
    <location>
        <begin position="344"/>
        <end position="365"/>
    </location>
</feature>
<feature type="transmembrane region" description="Helical" evidence="13">
    <location>
        <begin position="371"/>
        <end position="388"/>
    </location>
</feature>
<evidence type="ECO:0000256" key="12">
    <source>
        <dbReference type="ARBA" id="ARBA00033252"/>
    </source>
</evidence>
<dbReference type="PANTHER" id="PTHR12413">
    <property type="entry name" value="DOLICHYL GLYCOSYLTRANSFERASE"/>
    <property type="match status" value="1"/>
</dbReference>
<dbReference type="GO" id="GO:0042281">
    <property type="term" value="F:dolichyl pyrophosphate Man9GlcNAc2 alpha-1,3-glucosyltransferase activity"/>
    <property type="evidence" value="ECO:0007669"/>
    <property type="project" value="UniProtKB-EC"/>
</dbReference>
<evidence type="ECO:0000256" key="10">
    <source>
        <dbReference type="ARBA" id="ARBA00023136"/>
    </source>
</evidence>
<dbReference type="UniPathway" id="UPA00378"/>